<dbReference type="Proteomes" id="UP001190700">
    <property type="component" value="Unassembled WGS sequence"/>
</dbReference>
<evidence type="ECO:0000313" key="1">
    <source>
        <dbReference type="EMBL" id="KAK3245565.1"/>
    </source>
</evidence>
<dbReference type="EMBL" id="LGRX02030529">
    <property type="protein sequence ID" value="KAK3245565.1"/>
    <property type="molecule type" value="Genomic_DNA"/>
</dbReference>
<keyword evidence="2" id="KW-1185">Reference proteome</keyword>
<sequence>MVTPPRRRSIYSVPLSGRWEDAEQCGAGGRKLDRGRVQLQLWASARLPADQQETHIGTVQGYYFDTRKGTCLSKQDVLLTLYHGDGVDQHPPQEGDAVRSLVCTYTTEVREVLRMLVANRPGVPHRRHVLWESVVQDDGRWRRCGPSLYLGVSDSPSCPYSPPRDVLGHVDAQEAAPAEVVVRDYRTQKPRDAVRCGLVSCTEERCEKPRVLAAHRSDTPDEMGRGHSCASPGASGDRALRVLKLVRLLKLRELLELLKLLQLLKLLEFLQLLKLLRLLHLLKLLGLQHLLKLLGLQHLLKLLELLHLLKLLGQLHLLKLRLGLRELLQLQGPLRLLKLQGRLHLLKLLGLQHLLKLLGLHHLLKLLGLHHLLKLLELQHLMNLRLGLWELLQLLGQDDSSSEDGDTSDGADDEDITFTIQDFGNIDARGLLVVKASHSDEFTFQFKIANRLMSPFLSLMECAEVFAEEGNISVVYYRAMSSAFVGNSKKRQVSLQSVCKAHAFSDGKRKISEVVPFDGDSIFWAWEEDEDDPVGCIPREQAHELHAHLALSMKQDRARKHAEDMEEPKDSE</sequence>
<reference evidence="1 2" key="1">
    <citation type="journal article" date="2015" name="Genome Biol. Evol.">
        <title>Comparative Genomics of a Bacterivorous Green Alga Reveals Evolutionary Causalities and Consequences of Phago-Mixotrophic Mode of Nutrition.</title>
        <authorList>
            <person name="Burns J.A."/>
            <person name="Paasch A."/>
            <person name="Narechania A."/>
            <person name="Kim E."/>
        </authorList>
    </citation>
    <scope>NUCLEOTIDE SEQUENCE [LARGE SCALE GENOMIC DNA]</scope>
    <source>
        <strain evidence="1 2">PLY_AMNH</strain>
    </source>
</reference>
<gene>
    <name evidence="1" type="ORF">CYMTET_44871</name>
</gene>
<dbReference type="AlphaFoldDB" id="A0AAE0C169"/>
<comment type="caution">
    <text evidence="1">The sequence shown here is derived from an EMBL/GenBank/DDBJ whole genome shotgun (WGS) entry which is preliminary data.</text>
</comment>
<evidence type="ECO:0000313" key="2">
    <source>
        <dbReference type="Proteomes" id="UP001190700"/>
    </source>
</evidence>
<protein>
    <submittedName>
        <fullName evidence="1">Uncharacterized protein</fullName>
    </submittedName>
</protein>
<name>A0AAE0C169_9CHLO</name>
<accession>A0AAE0C169</accession>
<organism evidence="1 2">
    <name type="scientific">Cymbomonas tetramitiformis</name>
    <dbReference type="NCBI Taxonomy" id="36881"/>
    <lineage>
        <taxon>Eukaryota</taxon>
        <taxon>Viridiplantae</taxon>
        <taxon>Chlorophyta</taxon>
        <taxon>Pyramimonadophyceae</taxon>
        <taxon>Pyramimonadales</taxon>
        <taxon>Pyramimonadaceae</taxon>
        <taxon>Cymbomonas</taxon>
    </lineage>
</organism>
<proteinExistence type="predicted"/>